<evidence type="ECO:0000256" key="6">
    <source>
        <dbReference type="ARBA" id="ARBA00023136"/>
    </source>
</evidence>
<dbReference type="HOGENOM" id="CLU_019266_0_1_1"/>
<feature type="region of interest" description="Disordered" evidence="8">
    <location>
        <begin position="501"/>
        <end position="529"/>
    </location>
</feature>
<evidence type="ECO:0000256" key="2">
    <source>
        <dbReference type="ARBA" id="ARBA00022692"/>
    </source>
</evidence>
<evidence type="ECO:0000256" key="8">
    <source>
        <dbReference type="SAM" id="MobiDB-lite"/>
    </source>
</evidence>
<evidence type="ECO:0000256" key="1">
    <source>
        <dbReference type="ARBA" id="ARBA00004477"/>
    </source>
</evidence>
<dbReference type="InterPro" id="IPR036938">
    <property type="entry name" value="PAP2/HPO_sf"/>
</dbReference>
<gene>
    <name evidence="11" type="ORF">W97_00113</name>
</gene>
<keyword evidence="2 9" id="KW-0812">Transmembrane</keyword>
<dbReference type="GeneID" id="19897424"/>
<dbReference type="EMBL" id="JH767554">
    <property type="protein sequence ID" value="EON60903.1"/>
    <property type="molecule type" value="Genomic_DNA"/>
</dbReference>
<dbReference type="AlphaFoldDB" id="R7YG90"/>
<evidence type="ECO:0000256" key="9">
    <source>
        <dbReference type="SAM" id="Phobius"/>
    </source>
</evidence>
<evidence type="ECO:0000256" key="3">
    <source>
        <dbReference type="ARBA" id="ARBA00022801"/>
    </source>
</evidence>
<comment type="similarity">
    <text evidence="7">Belongs to the type 2 lipid phosphate phosphatase family.</text>
</comment>
<evidence type="ECO:0000259" key="10">
    <source>
        <dbReference type="SMART" id="SM00014"/>
    </source>
</evidence>
<accession>R7YG90</accession>
<feature type="transmembrane region" description="Helical" evidence="9">
    <location>
        <begin position="214"/>
        <end position="234"/>
    </location>
</feature>
<evidence type="ECO:0000256" key="4">
    <source>
        <dbReference type="ARBA" id="ARBA00022824"/>
    </source>
</evidence>
<dbReference type="OrthoDB" id="301434at2759"/>
<keyword evidence="4" id="KW-0256">Endoplasmic reticulum</keyword>
<dbReference type="CDD" id="cd03388">
    <property type="entry name" value="PAP2_SPPase1"/>
    <property type="match status" value="1"/>
</dbReference>
<dbReference type="STRING" id="1168221.R7YG90"/>
<name>R7YG90_CONA1</name>
<dbReference type="InterPro" id="IPR000326">
    <property type="entry name" value="PAP2/HPO"/>
</dbReference>
<dbReference type="OMA" id="ADDCPCY"/>
<proteinExistence type="inferred from homology"/>
<organism evidence="11 12">
    <name type="scientific">Coniosporium apollinis (strain CBS 100218)</name>
    <name type="common">Rock-inhabiting black yeast</name>
    <dbReference type="NCBI Taxonomy" id="1168221"/>
    <lineage>
        <taxon>Eukaryota</taxon>
        <taxon>Fungi</taxon>
        <taxon>Dikarya</taxon>
        <taxon>Ascomycota</taxon>
        <taxon>Pezizomycotina</taxon>
        <taxon>Dothideomycetes</taxon>
        <taxon>Dothideomycetes incertae sedis</taxon>
        <taxon>Coniosporium</taxon>
    </lineage>
</organism>
<keyword evidence="12" id="KW-1185">Reference proteome</keyword>
<keyword evidence="6 9" id="KW-0472">Membrane</keyword>
<feature type="domain" description="Phosphatidic acid phosphatase type 2/haloperoxidase" evidence="10">
    <location>
        <begin position="109"/>
        <end position="232"/>
    </location>
</feature>
<dbReference type="Proteomes" id="UP000016924">
    <property type="component" value="Unassembled WGS sequence"/>
</dbReference>
<dbReference type="GO" id="GO:0005789">
    <property type="term" value="C:endoplasmic reticulum membrane"/>
    <property type="evidence" value="ECO:0007669"/>
    <property type="project" value="UniProtKB-SubCell"/>
</dbReference>
<evidence type="ECO:0000313" key="12">
    <source>
        <dbReference type="Proteomes" id="UP000016924"/>
    </source>
</evidence>
<dbReference type="Pfam" id="PF01569">
    <property type="entry name" value="PAP2"/>
    <property type="match status" value="1"/>
</dbReference>
<feature type="compositionally biased region" description="Polar residues" evidence="8">
    <location>
        <begin position="448"/>
        <end position="474"/>
    </location>
</feature>
<comment type="subcellular location">
    <subcellularLocation>
        <location evidence="1">Endoplasmic reticulum membrane</location>
        <topology evidence="1">Multi-pass membrane protein</topology>
    </subcellularLocation>
</comment>
<feature type="transmembrane region" description="Helical" evidence="9">
    <location>
        <begin position="82"/>
        <end position="107"/>
    </location>
</feature>
<feature type="region of interest" description="Disordered" evidence="8">
    <location>
        <begin position="1"/>
        <end position="34"/>
    </location>
</feature>
<sequence>MSKKPNGARKSQELRPTAVPPSAMAPNGQRYDAGMRDRDHYASRLPKWRYDLRQRLIPIVRRETPYLALMQEKLRTPALDSYFALTANLGTHTFFMVMLPILFWCGYTSLGRAMVHVLAGGVFWSGFMKDALCLPRPLSPPLQRITMSGSAALEYGWPSTHSTNAVSVAVYAIYCLRAVENPASPMVHLALQAAFYWYAISIVVGRLYCGMHGFFDVVIGSLLGALLSVVQLGYGELFDYWICDGSYIRPLVATLITFVLVRIHPEPADDCPCFDDSVSFSGVFIGIQAGAWHFAGTRFALDEPIPGTVPFDLHTIGWPKTCVRILLGVLIIFGWRGTVKTLLLRILPPLFRKLEQLRMSLPRKFFLNASQYTIVPTLRKDDNVIPSPYEIPSLLTRFSHPRRKSISIGPQSMADAYETLAYRQTQRRESLSSPNAKSPLSPLARGPQTCSGSGNNYFTSTPSRPESPSVSSMERPSGANLLPTPASSCVHLYEQMMGTGEVDIPLTPPESSGSAGSEDVFADSQQEDGKEEQEMFLSLEKPRVRYDVEVVTKLIVYSGIGWLAVEGNPILFELCGLGMRG</sequence>
<dbReference type="SUPFAM" id="SSF48317">
    <property type="entry name" value="Acid phosphatase/Vanadium-dependent haloperoxidase"/>
    <property type="match status" value="1"/>
</dbReference>
<feature type="transmembrane region" description="Helical" evidence="9">
    <location>
        <begin position="186"/>
        <end position="207"/>
    </location>
</feature>
<evidence type="ECO:0000256" key="7">
    <source>
        <dbReference type="ARBA" id="ARBA00038324"/>
    </source>
</evidence>
<dbReference type="eggNOG" id="KOG2822">
    <property type="taxonomic scope" value="Eukaryota"/>
</dbReference>
<dbReference type="RefSeq" id="XP_007776220.1">
    <property type="nucleotide sequence ID" value="XM_007778030.1"/>
</dbReference>
<keyword evidence="5 9" id="KW-1133">Transmembrane helix</keyword>
<evidence type="ECO:0000256" key="5">
    <source>
        <dbReference type="ARBA" id="ARBA00022989"/>
    </source>
</evidence>
<evidence type="ECO:0000313" key="11">
    <source>
        <dbReference type="EMBL" id="EON60903.1"/>
    </source>
</evidence>
<dbReference type="SMART" id="SM00014">
    <property type="entry name" value="acidPPc"/>
    <property type="match status" value="1"/>
</dbReference>
<protein>
    <recommendedName>
        <fullName evidence="10">Phosphatidic acid phosphatase type 2/haloperoxidase domain-containing protein</fullName>
    </recommendedName>
</protein>
<feature type="region of interest" description="Disordered" evidence="8">
    <location>
        <begin position="424"/>
        <end position="481"/>
    </location>
</feature>
<dbReference type="GO" id="GO:0042392">
    <property type="term" value="F:sphingosine-1-phosphate phosphatase activity"/>
    <property type="evidence" value="ECO:0007669"/>
    <property type="project" value="TreeGrafter"/>
</dbReference>
<reference evidence="12" key="1">
    <citation type="submission" date="2012-06" db="EMBL/GenBank/DDBJ databases">
        <title>The genome sequence of Coniosporium apollinis CBS 100218.</title>
        <authorList>
            <consortium name="The Broad Institute Genome Sequencing Platform"/>
            <person name="Cuomo C."/>
            <person name="Gorbushina A."/>
            <person name="Noack S."/>
            <person name="Walker B."/>
            <person name="Young S.K."/>
            <person name="Zeng Q."/>
            <person name="Gargeya S."/>
            <person name="Fitzgerald M."/>
            <person name="Haas B."/>
            <person name="Abouelleil A."/>
            <person name="Alvarado L."/>
            <person name="Arachchi H.M."/>
            <person name="Berlin A.M."/>
            <person name="Chapman S.B."/>
            <person name="Goldberg J."/>
            <person name="Griggs A."/>
            <person name="Gujja S."/>
            <person name="Hansen M."/>
            <person name="Howarth C."/>
            <person name="Imamovic A."/>
            <person name="Larimer J."/>
            <person name="McCowan C."/>
            <person name="Montmayeur A."/>
            <person name="Murphy C."/>
            <person name="Neiman D."/>
            <person name="Pearson M."/>
            <person name="Priest M."/>
            <person name="Roberts A."/>
            <person name="Saif S."/>
            <person name="Shea T."/>
            <person name="Sisk P."/>
            <person name="Sykes S."/>
            <person name="Wortman J."/>
            <person name="Nusbaum C."/>
            <person name="Birren B."/>
        </authorList>
    </citation>
    <scope>NUCLEOTIDE SEQUENCE [LARGE SCALE GENOMIC DNA]</scope>
    <source>
        <strain evidence="12">CBS 100218</strain>
    </source>
</reference>
<dbReference type="Gene3D" id="1.20.144.10">
    <property type="entry name" value="Phosphatidic acid phosphatase type 2/haloperoxidase"/>
    <property type="match status" value="1"/>
</dbReference>
<dbReference type="PANTHER" id="PTHR14969">
    <property type="entry name" value="SPHINGOSINE-1-PHOSPHATE PHOSPHOHYDROLASE"/>
    <property type="match status" value="1"/>
</dbReference>
<keyword evidence="3" id="KW-0378">Hydrolase</keyword>
<dbReference type="PANTHER" id="PTHR14969:SF28">
    <property type="entry name" value="DIHYDROSPHINGOSINE 1-PHOSPHATE PHOSPHATASE LCB3-RELATED"/>
    <property type="match status" value="1"/>
</dbReference>